<dbReference type="AlphaFoldDB" id="C5KB25"/>
<dbReference type="RefSeq" id="XP_002786555.1">
    <property type="nucleotide sequence ID" value="XM_002786509.1"/>
</dbReference>
<accession>C5KB25</accession>
<name>C5KB25_PERM5</name>
<sequence>AQGSGTRCPRERSPFSMIFHHAPSQVAPEERLCETIAGIARASLRAEQALLPALEDEASLLRLEGESSFEKATASLVK</sequence>
<dbReference type="GeneID" id="9049081"/>
<reference evidence="1 2" key="1">
    <citation type="submission" date="2008-07" db="EMBL/GenBank/DDBJ databases">
        <authorList>
            <person name="El-Sayed N."/>
            <person name="Caler E."/>
            <person name="Inman J."/>
            <person name="Amedeo P."/>
            <person name="Hass B."/>
            <person name="Wortman J."/>
        </authorList>
    </citation>
    <scope>NUCLEOTIDE SEQUENCE [LARGE SCALE GENOMIC DNA]</scope>
    <source>
        <strain evidence="2">ATCC 50983 / TXsc</strain>
    </source>
</reference>
<feature type="non-terminal residue" evidence="1">
    <location>
        <position position="78"/>
    </location>
</feature>
<dbReference type="InParanoid" id="C5KB25"/>
<evidence type="ECO:0000313" key="1">
    <source>
        <dbReference type="EMBL" id="EER18351.1"/>
    </source>
</evidence>
<proteinExistence type="predicted"/>
<gene>
    <name evidence="1" type="ORF">Pmar_PMAR005261</name>
</gene>
<feature type="non-terminal residue" evidence="1">
    <location>
        <position position="1"/>
    </location>
</feature>
<organism evidence="2">
    <name type="scientific">Perkinsus marinus (strain ATCC 50983 / TXsc)</name>
    <dbReference type="NCBI Taxonomy" id="423536"/>
    <lineage>
        <taxon>Eukaryota</taxon>
        <taxon>Sar</taxon>
        <taxon>Alveolata</taxon>
        <taxon>Perkinsozoa</taxon>
        <taxon>Perkinsea</taxon>
        <taxon>Perkinsida</taxon>
        <taxon>Perkinsidae</taxon>
        <taxon>Perkinsus</taxon>
    </lineage>
</organism>
<evidence type="ECO:0000313" key="2">
    <source>
        <dbReference type="Proteomes" id="UP000007800"/>
    </source>
</evidence>
<dbReference type="EMBL" id="GG671811">
    <property type="protein sequence ID" value="EER18351.1"/>
    <property type="molecule type" value="Genomic_DNA"/>
</dbReference>
<keyword evidence="2" id="KW-1185">Reference proteome</keyword>
<dbReference type="Proteomes" id="UP000007800">
    <property type="component" value="Unassembled WGS sequence"/>
</dbReference>
<protein>
    <submittedName>
        <fullName evidence="1">Uncharacterized protein</fullName>
    </submittedName>
</protein>